<name>D7DM55_METV0</name>
<dbReference type="Gene3D" id="1.10.150.690">
    <property type="entry name" value="DUF2063"/>
    <property type="match status" value="1"/>
</dbReference>
<dbReference type="InterPro" id="IPR018640">
    <property type="entry name" value="DUF2063"/>
</dbReference>
<accession>D7DM55</accession>
<dbReference type="RefSeq" id="WP_013149057.1">
    <property type="nucleotide sequence ID" value="NC_014207.1"/>
</dbReference>
<feature type="domain" description="Putative DNA-binding" evidence="1">
    <location>
        <begin position="10"/>
        <end position="96"/>
    </location>
</feature>
<dbReference type="EMBL" id="CP002056">
    <property type="protein sequence ID" value="ADI30749.1"/>
    <property type="molecule type" value="Genomic_DNA"/>
</dbReference>
<dbReference type="eggNOG" id="COG3219">
    <property type="taxonomic scope" value="Bacteria"/>
</dbReference>
<dbReference type="Pfam" id="PF09836">
    <property type="entry name" value="DUF2063"/>
    <property type="match status" value="1"/>
</dbReference>
<dbReference type="InterPro" id="IPR054098">
    <property type="entry name" value="NGO1945-like_C"/>
</dbReference>
<organism evidence="3 4">
    <name type="scientific">Methylotenera versatilis (strain 301)</name>
    <dbReference type="NCBI Taxonomy" id="666681"/>
    <lineage>
        <taxon>Bacteria</taxon>
        <taxon>Pseudomonadati</taxon>
        <taxon>Pseudomonadota</taxon>
        <taxon>Betaproteobacteria</taxon>
        <taxon>Nitrosomonadales</taxon>
        <taxon>Methylophilaceae</taxon>
        <taxon>Methylotenera</taxon>
    </lineage>
</organism>
<reference evidence="4" key="1">
    <citation type="submission" date="2010-05" db="EMBL/GenBank/DDBJ databases">
        <title>Complete sequence of Methylotenera sp. 301.</title>
        <authorList>
            <person name="Lucas S."/>
            <person name="Copeland A."/>
            <person name="Lapidus A."/>
            <person name="Cheng J.-F."/>
            <person name="Bruce D."/>
            <person name="Goodwin L."/>
            <person name="Pitluck S."/>
            <person name="Clum A."/>
            <person name="Land M."/>
            <person name="Hauser L."/>
            <person name="Kyrpides N."/>
            <person name="Ivanova N."/>
            <person name="Chistoservova L."/>
            <person name="Kalyuzhnaya M."/>
            <person name="Woyke T."/>
        </authorList>
    </citation>
    <scope>NUCLEOTIDE SEQUENCE [LARGE SCALE GENOMIC DNA]</scope>
    <source>
        <strain evidence="4">301</strain>
    </source>
</reference>
<dbReference type="HOGENOM" id="CLU_096334_1_0_4"/>
<dbReference type="Proteomes" id="UP000000383">
    <property type="component" value="Chromosome"/>
</dbReference>
<evidence type="ECO:0000259" key="1">
    <source>
        <dbReference type="Pfam" id="PF09836"/>
    </source>
</evidence>
<gene>
    <name evidence="3" type="ordered locus">M301_2386</name>
</gene>
<dbReference type="OrthoDB" id="4146344at2"/>
<reference evidence="3 4" key="2">
    <citation type="journal article" date="2011" name="J. Bacteriol.">
        <title>Genomes of three methylotrophs from a single niche uncover genetic and metabolic divergence of Methylophilaceae.</title>
        <authorList>
            <person name="Lapidus A."/>
            <person name="Clum A."/>
            <person name="Labutti K."/>
            <person name="Kaluzhnaya M.G."/>
            <person name="Lim S."/>
            <person name="Beck D.A."/>
            <person name="Glavina Del Rio T."/>
            <person name="Nolan M."/>
            <person name="Mavromatis K."/>
            <person name="Huntemann M."/>
            <person name="Lucas S."/>
            <person name="Lidstrom M.E."/>
            <person name="Ivanova N."/>
            <person name="Chistoserdova L."/>
        </authorList>
    </citation>
    <scope>NUCLEOTIDE SEQUENCE [LARGE SCALE GENOMIC DNA]</scope>
    <source>
        <strain evidence="3 4">301</strain>
    </source>
</reference>
<evidence type="ECO:0000313" key="3">
    <source>
        <dbReference type="EMBL" id="ADI30749.1"/>
    </source>
</evidence>
<dbReference type="AlphaFoldDB" id="D7DM55"/>
<dbReference type="Pfam" id="PF22106">
    <property type="entry name" value="NGO1945_C"/>
    <property type="match status" value="1"/>
</dbReference>
<protein>
    <submittedName>
        <fullName evidence="3">Uncharacterized protein</fullName>
    </submittedName>
</protein>
<evidence type="ECO:0000259" key="2">
    <source>
        <dbReference type="Pfam" id="PF22106"/>
    </source>
</evidence>
<dbReference type="InterPro" id="IPR044922">
    <property type="entry name" value="DUF2063_N_sf"/>
</dbReference>
<feature type="domain" description="NGO1945-like C-terminal" evidence="2">
    <location>
        <begin position="154"/>
        <end position="243"/>
    </location>
</feature>
<dbReference type="STRING" id="666681.M301_2386"/>
<sequence>MTQEIPSFQQYQQAFTAYIRNPHNQPRPKNVKTKGMDVYKEIVFNNLFESVSACFPVAQKVIGKRVWLKLIRGFFREHSSSTPIFRKIPEEFLVYLSNINTLTPENLPPYLTSLCHYEWVELLASTMADEVNKPDINAIGDLRMNQPAFAHTMLLLNYEYAVQKISPRYKPKEKVNTQLLVYRNAEFEVKFIELNTVTYRLIEILKQGRLNCEQALTMLAKEINQPQTESIIQFGLAILEDLRSQGVILGVY</sequence>
<dbReference type="KEGG" id="meh:M301_2386"/>
<proteinExistence type="predicted"/>
<keyword evidence="4" id="KW-1185">Reference proteome</keyword>
<dbReference type="Gene3D" id="3.90.930.50">
    <property type="match status" value="1"/>
</dbReference>
<evidence type="ECO:0000313" key="4">
    <source>
        <dbReference type="Proteomes" id="UP000000383"/>
    </source>
</evidence>